<dbReference type="SUPFAM" id="SSF81324">
    <property type="entry name" value="Voltage-gated potassium channels"/>
    <property type="match status" value="1"/>
</dbReference>
<dbReference type="GO" id="GO:0060072">
    <property type="term" value="F:large conductance calcium-activated potassium channel activity"/>
    <property type="evidence" value="ECO:0007669"/>
    <property type="project" value="TreeGrafter"/>
</dbReference>
<dbReference type="PANTHER" id="PTHR10027">
    <property type="entry name" value="CALCIUM-ACTIVATED POTASSIUM CHANNEL ALPHA CHAIN"/>
    <property type="match status" value="1"/>
</dbReference>
<reference evidence="22" key="3">
    <citation type="submission" date="2015-10" db="EMBL/GenBank/DDBJ databases">
        <authorList>
            <person name="Gilbert D.G."/>
        </authorList>
    </citation>
    <scope>NUCLEOTIDE SEQUENCE</scope>
</reference>
<dbReference type="SUPFAM" id="SSF51735">
    <property type="entry name" value="NAD(P)-binding Rossmann-fold domains"/>
    <property type="match status" value="1"/>
</dbReference>
<dbReference type="GO" id="GO:0050804">
    <property type="term" value="P:modulation of chemical synaptic transmission"/>
    <property type="evidence" value="ECO:0007669"/>
    <property type="project" value="UniProtKB-ARBA"/>
</dbReference>
<evidence type="ECO:0000256" key="14">
    <source>
        <dbReference type="ARBA" id="ARBA00023065"/>
    </source>
</evidence>
<dbReference type="Pfam" id="PF03493">
    <property type="entry name" value="BK_channel_a"/>
    <property type="match status" value="1"/>
</dbReference>
<feature type="transmembrane region" description="Helical" evidence="20">
    <location>
        <begin position="23"/>
        <end position="44"/>
    </location>
</feature>
<evidence type="ECO:0000256" key="1">
    <source>
        <dbReference type="ARBA" id="ARBA00004651"/>
    </source>
</evidence>
<evidence type="ECO:0000256" key="7">
    <source>
        <dbReference type="ARBA" id="ARBA00022723"/>
    </source>
</evidence>
<evidence type="ECO:0000256" key="12">
    <source>
        <dbReference type="ARBA" id="ARBA00022958"/>
    </source>
</evidence>
<keyword evidence="12" id="KW-0630">Potassium</keyword>
<evidence type="ECO:0000256" key="5">
    <source>
        <dbReference type="ARBA" id="ARBA00022553"/>
    </source>
</evidence>
<keyword evidence="6 20" id="KW-0812">Transmembrane</keyword>
<keyword evidence="13 20" id="KW-1133">Transmembrane helix</keyword>
<keyword evidence="8" id="KW-0631">Potassium channel</keyword>
<name>A0A0P4XP38_9CRUS</name>
<keyword evidence="11" id="KW-0851">Voltage-gated channel</keyword>
<evidence type="ECO:0000256" key="19">
    <source>
        <dbReference type="ARBA" id="ARBA00060897"/>
    </source>
</evidence>
<sequence length="659" mass="75273">MSDDDKGFVLSPEEIECLKDRKWWCFLLSSIFTFLAGLLIVLIWRAMSIICCRKDPSPEYSQSDLKQQNLPKPPRQAKEEFEGTFVTDAKDWAGELISGQTTTGRILVVLVFVLSIASLIIYFIDASSEGVEQCKEWSSNMTQQIDLAFNIFFMVYFFIRFIAASDKLWFMLEMYSFVDYFTIPPSFVSIYLDRTWIGLRFLRALRLMTVPDILQYLNILKTSSSIRLAQLVSIFISVWLTAAGIIHLLENSGDPLDFSNPHRLSYWTCVYFLIVTMSTVGYGDVYCETILGRTFLVFFLLVGLAIFASCIPEIIDLIGTRPKYGGTLKNERGRRHIVVCGHITYESVSHFLKDFLHEDREDVDVEVVFLHRKPPDLELEGLFKRHFTTVEFFQGSIMNPIDLQRVKVHEADACLVLANKYCQDPDAEDAANIMRVISIKNYSDDIRVIIQLMQYHNKAYLLNIPSWDWKRGDDVICLAELKLGFIAQSCLAPGFSTMMANLFAMRSFKTSSDLQSWQNDYLRGSGMEMYTDTLSHTFMGLTFTQAAELCFTKLKLLLLAIELKSEDGLDSKISINPRGAKISSNTQGFFIAQSADEVKRAWFYCKACHEDIKDETLIKKCKCKNLAVFRKGVRAVQVIGRASMFSIAPLLCVYVVSYL</sequence>
<dbReference type="Gene3D" id="1.10.287.70">
    <property type="match status" value="1"/>
</dbReference>
<dbReference type="PANTHER" id="PTHR10027:SF33">
    <property type="entry name" value="CALCIUM-ACTIVATED POTASSIUM CHANNEL SUBUNIT ALPHA-1-RELATED"/>
    <property type="match status" value="1"/>
</dbReference>
<keyword evidence="4" id="KW-0633">Potassium transport</keyword>
<evidence type="ECO:0000256" key="8">
    <source>
        <dbReference type="ARBA" id="ARBA00022826"/>
    </source>
</evidence>
<evidence type="ECO:0000256" key="4">
    <source>
        <dbReference type="ARBA" id="ARBA00022538"/>
    </source>
</evidence>
<evidence type="ECO:0000256" key="2">
    <source>
        <dbReference type="ARBA" id="ARBA00022448"/>
    </source>
</evidence>
<dbReference type="GO" id="GO:0045211">
    <property type="term" value="C:postsynaptic membrane"/>
    <property type="evidence" value="ECO:0007669"/>
    <property type="project" value="TreeGrafter"/>
</dbReference>
<keyword evidence="9" id="KW-0106">Calcium</keyword>
<dbReference type="OrthoDB" id="10035564at2759"/>
<dbReference type="EMBL" id="GDIQ01045807">
    <property type="protein sequence ID" value="JAN48930.1"/>
    <property type="molecule type" value="Transcribed_RNA"/>
</dbReference>
<keyword evidence="16 22" id="KW-0407">Ion channel</keyword>
<feature type="transmembrane region" description="Helical" evidence="20">
    <location>
        <begin position="264"/>
        <end position="283"/>
    </location>
</feature>
<dbReference type="Pfam" id="PF22614">
    <property type="entry name" value="Slo-like_RCK"/>
    <property type="match status" value="1"/>
</dbReference>
<keyword evidence="7" id="KW-0479">Metal-binding</keyword>
<protein>
    <recommendedName>
        <fullName evidence="17">BK channel</fullName>
    </recommendedName>
    <alternativeName>
        <fullName evidence="18">Maxi K channel</fullName>
    </alternativeName>
</protein>
<evidence type="ECO:0000256" key="3">
    <source>
        <dbReference type="ARBA" id="ARBA00022475"/>
    </source>
</evidence>
<evidence type="ECO:0000259" key="21">
    <source>
        <dbReference type="PROSITE" id="PS51201"/>
    </source>
</evidence>
<keyword evidence="3" id="KW-1003">Cell membrane</keyword>
<feature type="transmembrane region" description="Helical" evidence="20">
    <location>
        <begin position="144"/>
        <end position="163"/>
    </location>
</feature>
<evidence type="ECO:0000256" key="18">
    <source>
        <dbReference type="ARBA" id="ARBA00031999"/>
    </source>
</evidence>
<dbReference type="InterPro" id="IPR003929">
    <property type="entry name" value="K_chnl_BK_asu"/>
</dbReference>
<comment type="subcellular location">
    <subcellularLocation>
        <location evidence="1">Cell membrane</location>
        <topology evidence="1">Multi-pass membrane protein</topology>
    </subcellularLocation>
</comment>
<dbReference type="PROSITE" id="PS51201">
    <property type="entry name" value="RCK_N"/>
    <property type="match status" value="1"/>
</dbReference>
<keyword evidence="2" id="KW-0813">Transport</keyword>
<dbReference type="PRINTS" id="PR01449">
    <property type="entry name" value="BKCHANNELA"/>
</dbReference>
<keyword evidence="10" id="KW-0460">Magnesium</keyword>
<dbReference type="PRINTS" id="PR00169">
    <property type="entry name" value="KCHANNEL"/>
</dbReference>
<feature type="transmembrane region" description="Helical" evidence="20">
    <location>
        <begin position="228"/>
        <end position="249"/>
    </location>
</feature>
<accession>A0A0P4XP38</accession>
<dbReference type="Gene3D" id="3.40.50.720">
    <property type="entry name" value="NAD(P)-binding Rossmann-like Domain"/>
    <property type="match status" value="1"/>
</dbReference>
<dbReference type="InterPro" id="IPR047871">
    <property type="entry name" value="K_chnl_Slo-like"/>
</dbReference>
<keyword evidence="14" id="KW-0406">Ion transport</keyword>
<dbReference type="EMBL" id="GDIP01238658">
    <property type="protein sequence ID" value="JAI84743.1"/>
    <property type="molecule type" value="Transcribed_RNA"/>
</dbReference>
<keyword evidence="5" id="KW-0597">Phosphoprotein</keyword>
<feature type="domain" description="RCK N-terminal" evidence="21">
    <location>
        <begin position="334"/>
        <end position="477"/>
    </location>
</feature>
<evidence type="ECO:0000256" key="6">
    <source>
        <dbReference type="ARBA" id="ARBA00022692"/>
    </source>
</evidence>
<dbReference type="InterPro" id="IPR036291">
    <property type="entry name" value="NAD(P)-bd_dom_sf"/>
</dbReference>
<dbReference type="InterPro" id="IPR005821">
    <property type="entry name" value="Ion_trans_dom"/>
</dbReference>
<evidence type="ECO:0000256" key="20">
    <source>
        <dbReference type="SAM" id="Phobius"/>
    </source>
</evidence>
<dbReference type="GO" id="GO:0009410">
    <property type="term" value="P:response to xenobiotic stimulus"/>
    <property type="evidence" value="ECO:0007669"/>
    <property type="project" value="UniProtKB-ARBA"/>
</dbReference>
<evidence type="ECO:0000313" key="23">
    <source>
        <dbReference type="EMBL" id="JAN48930.1"/>
    </source>
</evidence>
<feature type="transmembrane region" description="Helical" evidence="20">
    <location>
        <begin position="295"/>
        <end position="315"/>
    </location>
</feature>
<evidence type="ECO:0000256" key="13">
    <source>
        <dbReference type="ARBA" id="ARBA00022989"/>
    </source>
</evidence>
<reference evidence="22" key="1">
    <citation type="submission" date="2015-10" db="EMBL/GenBank/DDBJ databases">
        <title>Daphnia magna gene sets from two clonal populations assembled and annotated with EvidentialGene.</title>
        <authorList>
            <person name="Gilbert D."/>
            <person name="Podicheti R."/>
            <person name="Orsini L."/>
            <person name="Colbourne J."/>
            <person name="Pfrender M."/>
        </authorList>
    </citation>
    <scope>NUCLEOTIDE SEQUENCE</scope>
</reference>
<dbReference type="AlphaFoldDB" id="A0A0P4XP38"/>
<evidence type="ECO:0000256" key="9">
    <source>
        <dbReference type="ARBA" id="ARBA00022837"/>
    </source>
</evidence>
<dbReference type="Pfam" id="PF00520">
    <property type="entry name" value="Ion_trans"/>
    <property type="match status" value="1"/>
</dbReference>
<evidence type="ECO:0000256" key="10">
    <source>
        <dbReference type="ARBA" id="ARBA00022842"/>
    </source>
</evidence>
<evidence type="ECO:0000256" key="17">
    <source>
        <dbReference type="ARBA" id="ARBA00029579"/>
    </source>
</evidence>
<dbReference type="GO" id="GO:0046872">
    <property type="term" value="F:metal ion binding"/>
    <property type="evidence" value="ECO:0007669"/>
    <property type="project" value="UniProtKB-KW"/>
</dbReference>
<keyword evidence="15 20" id="KW-0472">Membrane</keyword>
<dbReference type="FunFam" id="1.10.287.70:FF:000015">
    <property type="entry name" value="Calcium-activated potassium channel subunit alpha-1 isoform X7"/>
    <property type="match status" value="1"/>
</dbReference>
<reference evidence="23" key="2">
    <citation type="submission" date="2015-10" db="EMBL/GenBank/DDBJ databases">
        <title>EvidentialGene: Evidence-directed Construction of Complete mRNA Transcriptomes without Genomes.</title>
        <authorList>
            <person name="Gilbert D.G."/>
        </authorList>
    </citation>
    <scope>NUCLEOTIDE SEQUENCE</scope>
</reference>
<evidence type="ECO:0000256" key="16">
    <source>
        <dbReference type="ARBA" id="ARBA00023303"/>
    </source>
</evidence>
<proteinExistence type="inferred from homology"/>
<dbReference type="GO" id="GO:0034702">
    <property type="term" value="C:monoatomic ion channel complex"/>
    <property type="evidence" value="ECO:0007669"/>
    <property type="project" value="UniProtKB-KW"/>
</dbReference>
<evidence type="ECO:0000256" key="15">
    <source>
        <dbReference type="ARBA" id="ARBA00023136"/>
    </source>
</evidence>
<comment type="similarity">
    <text evidence="19">Belongs to the potassium channel family. Calcium-activated (TC 1.A.1.3) subfamily. Slo sub-subfamily.</text>
</comment>
<dbReference type="FunFam" id="3.40.50.720:FF:000005">
    <property type="entry name" value="calcium-activated potassium channel subunit alpha-1 isoform X6"/>
    <property type="match status" value="1"/>
</dbReference>
<dbReference type="FunFam" id="1.20.120.350:FF:000035">
    <property type="entry name" value="Calcium-activated potassium channel slowpoke"/>
    <property type="match status" value="1"/>
</dbReference>
<feature type="transmembrane region" description="Helical" evidence="20">
    <location>
        <begin position="106"/>
        <end position="124"/>
    </location>
</feature>
<organism evidence="22">
    <name type="scientific">Daphnia magna</name>
    <dbReference type="NCBI Taxonomy" id="35525"/>
    <lineage>
        <taxon>Eukaryota</taxon>
        <taxon>Metazoa</taxon>
        <taxon>Ecdysozoa</taxon>
        <taxon>Arthropoda</taxon>
        <taxon>Crustacea</taxon>
        <taxon>Branchiopoda</taxon>
        <taxon>Diplostraca</taxon>
        <taxon>Cladocera</taxon>
        <taxon>Anomopoda</taxon>
        <taxon>Daphniidae</taxon>
        <taxon>Daphnia</taxon>
    </lineage>
</organism>
<dbReference type="InterPro" id="IPR003148">
    <property type="entry name" value="RCK_N"/>
</dbReference>
<evidence type="ECO:0000313" key="22">
    <source>
        <dbReference type="EMBL" id="JAI84743.1"/>
    </source>
</evidence>
<evidence type="ECO:0000256" key="11">
    <source>
        <dbReference type="ARBA" id="ARBA00022882"/>
    </source>
</evidence>